<dbReference type="Gene3D" id="3.80.10.10">
    <property type="entry name" value="Ribonuclease Inhibitor"/>
    <property type="match status" value="1"/>
</dbReference>
<dbReference type="PANTHER" id="PTHR33463:SF217">
    <property type="entry name" value="DISEASE RESISTANCE PROTEIN RPS2-LIKE"/>
    <property type="match status" value="1"/>
</dbReference>
<evidence type="ECO:0000256" key="2">
    <source>
        <dbReference type="ARBA" id="ARBA00022614"/>
    </source>
</evidence>
<dbReference type="AlphaFoldDB" id="A0A7J8PQ53"/>
<dbReference type="SUPFAM" id="SSF52058">
    <property type="entry name" value="L domain-like"/>
    <property type="match status" value="1"/>
</dbReference>
<feature type="domain" description="NB-ARC" evidence="7">
    <location>
        <begin position="148"/>
        <end position="196"/>
    </location>
</feature>
<comment type="caution">
    <text evidence="9">The sequence shown here is derived from an EMBL/GenBank/DDBJ whole genome shotgun (WGS) entry which is preliminary data.</text>
</comment>
<feature type="domain" description="NB-ARC" evidence="7">
    <location>
        <begin position="451"/>
        <end position="539"/>
    </location>
</feature>
<dbReference type="Pfam" id="PF13855">
    <property type="entry name" value="LRR_8"/>
    <property type="match status" value="1"/>
</dbReference>
<evidence type="ECO:0000256" key="5">
    <source>
        <dbReference type="ARBA" id="ARBA00022821"/>
    </source>
</evidence>
<protein>
    <recommendedName>
        <fullName evidence="11">NB-ARC domain-containing protein</fullName>
    </recommendedName>
</protein>
<dbReference type="PRINTS" id="PR00364">
    <property type="entry name" value="DISEASERSIST"/>
</dbReference>
<dbReference type="SUPFAM" id="SSF52540">
    <property type="entry name" value="P-loop containing nucleoside triphosphate hydrolases"/>
    <property type="match status" value="2"/>
</dbReference>
<dbReference type="PANTHER" id="PTHR33463">
    <property type="entry name" value="NB-ARC DOMAIN-CONTAINING PROTEIN-RELATED"/>
    <property type="match status" value="1"/>
</dbReference>
<dbReference type="InterPro" id="IPR032675">
    <property type="entry name" value="LRR_dom_sf"/>
</dbReference>
<keyword evidence="2" id="KW-0433">Leucine-rich repeat</keyword>
<feature type="non-terminal residue" evidence="9">
    <location>
        <position position="1"/>
    </location>
</feature>
<dbReference type="InterPro" id="IPR027417">
    <property type="entry name" value="P-loop_NTPase"/>
</dbReference>
<dbReference type="InterPro" id="IPR050905">
    <property type="entry name" value="Plant_NBS-LRR"/>
</dbReference>
<dbReference type="InterPro" id="IPR042197">
    <property type="entry name" value="Apaf_helical"/>
</dbReference>
<dbReference type="InterPro" id="IPR002182">
    <property type="entry name" value="NB-ARC"/>
</dbReference>
<dbReference type="Pfam" id="PF00931">
    <property type="entry name" value="NB-ARC"/>
    <property type="match status" value="2"/>
</dbReference>
<evidence type="ECO:0000256" key="4">
    <source>
        <dbReference type="ARBA" id="ARBA00022741"/>
    </source>
</evidence>
<evidence type="ECO:0000256" key="1">
    <source>
        <dbReference type="ARBA" id="ARBA00008894"/>
    </source>
</evidence>
<evidence type="ECO:0000313" key="9">
    <source>
        <dbReference type="EMBL" id="MBA0591246.1"/>
    </source>
</evidence>
<dbReference type="InterPro" id="IPR036388">
    <property type="entry name" value="WH-like_DNA-bd_sf"/>
</dbReference>
<proteinExistence type="inferred from homology"/>
<dbReference type="EMBL" id="JABEZZ010000007">
    <property type="protein sequence ID" value="MBA0591246.1"/>
    <property type="molecule type" value="Genomic_DNA"/>
</dbReference>
<dbReference type="Gene3D" id="1.10.10.10">
    <property type="entry name" value="Winged helix-like DNA-binding domain superfamily/Winged helix DNA-binding domain"/>
    <property type="match status" value="1"/>
</dbReference>
<evidence type="ECO:0000259" key="7">
    <source>
        <dbReference type="Pfam" id="PF00931"/>
    </source>
</evidence>
<evidence type="ECO:0000256" key="6">
    <source>
        <dbReference type="ARBA" id="ARBA00022840"/>
    </source>
</evidence>
<dbReference type="Proteomes" id="UP000593578">
    <property type="component" value="Unassembled WGS sequence"/>
</dbReference>
<gene>
    <name evidence="9" type="ORF">Gorai_019927</name>
</gene>
<dbReference type="SMART" id="SM00369">
    <property type="entry name" value="LRR_TYP"/>
    <property type="match status" value="2"/>
</dbReference>
<dbReference type="GO" id="GO:0006952">
    <property type="term" value="P:defense response"/>
    <property type="evidence" value="ECO:0007669"/>
    <property type="project" value="UniProtKB-KW"/>
</dbReference>
<keyword evidence="4" id="KW-0547">Nucleotide-binding</keyword>
<evidence type="ECO:0000313" key="10">
    <source>
        <dbReference type="Proteomes" id="UP000593578"/>
    </source>
</evidence>
<dbReference type="GO" id="GO:0043531">
    <property type="term" value="F:ADP binding"/>
    <property type="evidence" value="ECO:0007669"/>
    <property type="project" value="InterPro"/>
</dbReference>
<keyword evidence="3" id="KW-0677">Repeat</keyword>
<name>A0A7J8PQ53_GOSRA</name>
<dbReference type="InterPro" id="IPR003591">
    <property type="entry name" value="Leu-rich_rpt_typical-subtyp"/>
</dbReference>
<dbReference type="PROSITE" id="PS51450">
    <property type="entry name" value="LRR"/>
    <property type="match status" value="1"/>
</dbReference>
<sequence length="812" mass="92988">MAELVGTILDVFKFIGSKASKYLKYQREFAEYVGISNEHKLTCVLRRQIFNSNCKTSITLGKSQSKELEWIKKVEEKLAHAQHVEDKVSKGKYLFRSCLGKQLDESTQAMKEVHAEGHFPEILLVNDPSTIAVNLSTTKLVGTANVREEIYQSLMGDDAGMIGVWGMGRIGKTTIMKGVHNRLLKESKFRKLIWLQKNIASQLERNFLDDEDTIIRAGKDVGILKPTSENGCKLVLTALLESIVRSMEFKKVRMPYLPIEEAINLFLSKVRRDMLTNPTLESFMKLVVRECDGLPLAIVKLLLVMDFISRNASKYLKYQREFTEYVDDFKQAQADLHAKEVDIQQQLKDEHHFGKMPKLEVERWFKKVEEKLTHAQHVEDKVSKGKYLFRSCLGKLVDESTQAMKEVHAEGRFSGSLMVNDPSTIAVNLPTPELTGAADKNITCQLKGNLSDDEDTIIRAGKLWEMLKGQGSYVLILDDVWKSFSLEDVGILKPTSNNGCKLVLTTRSERVVRSMGFKKVQVPCLSMEEAMDLFLSKVGLDILADPTLESFLKIVVRECDGLPLAIVTLAGCMRGVTDPHVWENAIDELRGYIRNIHDVEDKVYGCLKFSYDRLKQRDQECFLYCALYPEDYAIIKEELIEHWLIEGLIDEMESRKSMESSGYSILQNLEENCLLERAERDSYNSRFIYKKTAHMHDVVRDMALHITRKKFMVKARMQLKELPKEEEWSEDLEKVSLMHNFISTIPQTIKFPKFPKLTTMLLSHNSLKEIPESFFHHFPNLMILDLSHNPFESLPESISTLEKLTALLLIGC</sequence>
<evidence type="ECO:0000256" key="3">
    <source>
        <dbReference type="ARBA" id="ARBA00022737"/>
    </source>
</evidence>
<organism evidence="9 10">
    <name type="scientific">Gossypium raimondii</name>
    <name type="common">Peruvian cotton</name>
    <name type="synonym">Gossypium klotzschianum subsp. raimondii</name>
    <dbReference type="NCBI Taxonomy" id="29730"/>
    <lineage>
        <taxon>Eukaryota</taxon>
        <taxon>Viridiplantae</taxon>
        <taxon>Streptophyta</taxon>
        <taxon>Embryophyta</taxon>
        <taxon>Tracheophyta</taxon>
        <taxon>Spermatophyta</taxon>
        <taxon>Magnoliopsida</taxon>
        <taxon>eudicotyledons</taxon>
        <taxon>Gunneridae</taxon>
        <taxon>Pentapetalae</taxon>
        <taxon>rosids</taxon>
        <taxon>malvids</taxon>
        <taxon>Malvales</taxon>
        <taxon>Malvaceae</taxon>
        <taxon>Malvoideae</taxon>
        <taxon>Gossypium</taxon>
    </lineage>
</organism>
<dbReference type="Gene3D" id="3.40.50.300">
    <property type="entry name" value="P-loop containing nucleotide triphosphate hydrolases"/>
    <property type="match status" value="2"/>
</dbReference>
<reference evidence="9 10" key="1">
    <citation type="journal article" date="2019" name="Genome Biol. Evol.">
        <title>Insights into the evolution of the New World diploid cottons (Gossypium, subgenus Houzingenia) based on genome sequencing.</title>
        <authorList>
            <person name="Grover C.E."/>
            <person name="Arick M.A. 2nd"/>
            <person name="Thrash A."/>
            <person name="Conover J.L."/>
            <person name="Sanders W.S."/>
            <person name="Peterson D.G."/>
            <person name="Frelichowski J.E."/>
            <person name="Scheffler J.A."/>
            <person name="Scheffler B.E."/>
            <person name="Wendel J.F."/>
        </authorList>
    </citation>
    <scope>NUCLEOTIDE SEQUENCE [LARGE SCALE GENOMIC DNA]</scope>
    <source>
        <strain evidence="9">8</strain>
        <tissue evidence="9">Leaf</tissue>
    </source>
</reference>
<accession>A0A7J8PQ53</accession>
<evidence type="ECO:0000259" key="8">
    <source>
        <dbReference type="Pfam" id="PF23559"/>
    </source>
</evidence>
<dbReference type="InterPro" id="IPR058922">
    <property type="entry name" value="WHD_DRP"/>
</dbReference>
<dbReference type="InterPro" id="IPR001611">
    <property type="entry name" value="Leu-rich_rpt"/>
</dbReference>
<feature type="domain" description="Disease resistance protein winged helix" evidence="8">
    <location>
        <begin position="627"/>
        <end position="703"/>
    </location>
</feature>
<comment type="similarity">
    <text evidence="1">Belongs to the disease resistance NB-LRR family.</text>
</comment>
<dbReference type="FunFam" id="1.10.10.10:FF:000322">
    <property type="entry name" value="Probable disease resistance protein At1g63360"/>
    <property type="match status" value="1"/>
</dbReference>
<dbReference type="GO" id="GO:0005524">
    <property type="term" value="F:ATP binding"/>
    <property type="evidence" value="ECO:0007669"/>
    <property type="project" value="UniProtKB-KW"/>
</dbReference>
<evidence type="ECO:0008006" key="11">
    <source>
        <dbReference type="Google" id="ProtNLM"/>
    </source>
</evidence>
<dbReference type="Gene3D" id="1.10.8.430">
    <property type="entry name" value="Helical domain of apoptotic protease-activating factors"/>
    <property type="match status" value="1"/>
</dbReference>
<keyword evidence="5" id="KW-0611">Plant defense</keyword>
<keyword evidence="6" id="KW-0067">ATP-binding</keyword>
<dbReference type="Pfam" id="PF23559">
    <property type="entry name" value="WHD_DRP"/>
    <property type="match status" value="1"/>
</dbReference>